<name>C9Z673_STRSW</name>
<accession>C9Z673</accession>
<evidence type="ECO:0000313" key="1">
    <source>
        <dbReference type="EMBL" id="CBG75743.1"/>
    </source>
</evidence>
<proteinExistence type="predicted"/>
<dbReference type="EMBL" id="FN554889">
    <property type="protein sequence ID" value="CBG75743.1"/>
    <property type="molecule type" value="Genomic_DNA"/>
</dbReference>
<reference evidence="1 2" key="1">
    <citation type="journal article" date="2010" name="Mol. Plant Microbe Interact.">
        <title>Streptomyces scabies 87-22 contains a coronafacic acid-like biosynthetic cluster that contributes to plant-microbe interactions.</title>
        <authorList>
            <person name="Bignell D.R."/>
            <person name="Seipke R.F."/>
            <person name="Huguet-Tapia J.C."/>
            <person name="Chambers A.H."/>
            <person name="Parry R.J."/>
            <person name="Loria R."/>
        </authorList>
    </citation>
    <scope>NUCLEOTIDE SEQUENCE [LARGE SCALE GENOMIC DNA]</scope>
    <source>
        <strain evidence="1 2">87.22</strain>
    </source>
</reference>
<dbReference type="KEGG" id="scb:SCAB_88061"/>
<dbReference type="HOGENOM" id="CLU_1668459_0_0_11"/>
<protein>
    <submittedName>
        <fullName evidence="1">Uncharacterized protein</fullName>
    </submittedName>
</protein>
<sequence length="158" mass="17936">MPMGFQERWQSRQEELAARAEVREDAAADQWDDFVERLQGPILEQARLAFERGDGWFETEIDQRSSGSLNPYGNTGMDLGSPAVVGRIKADRPEAPPSPRGDLLSRIEDVGWKLHTAQYLYVQLGEESRDKWLSSGQRVAIKGKIVGMYLFERVTLPR</sequence>
<dbReference type="AlphaFoldDB" id="C9Z673"/>
<evidence type="ECO:0000313" key="2">
    <source>
        <dbReference type="Proteomes" id="UP000001444"/>
    </source>
</evidence>
<gene>
    <name evidence="1" type="ordered locus">SCAB_88061</name>
</gene>
<dbReference type="eggNOG" id="ENOG5033NY7">
    <property type="taxonomic scope" value="Bacteria"/>
</dbReference>
<keyword evidence="2" id="KW-1185">Reference proteome</keyword>
<organism evidence="1 2">
    <name type="scientific">Streptomyces scabiei (strain 87.22)</name>
    <dbReference type="NCBI Taxonomy" id="680198"/>
    <lineage>
        <taxon>Bacteria</taxon>
        <taxon>Bacillati</taxon>
        <taxon>Actinomycetota</taxon>
        <taxon>Actinomycetes</taxon>
        <taxon>Kitasatosporales</taxon>
        <taxon>Streptomycetaceae</taxon>
        <taxon>Streptomyces</taxon>
    </lineage>
</organism>
<dbReference type="Proteomes" id="UP000001444">
    <property type="component" value="Chromosome"/>
</dbReference>